<dbReference type="NCBIfam" id="TIGR01395">
    <property type="entry name" value="FlgC"/>
    <property type="match status" value="1"/>
</dbReference>
<keyword evidence="9" id="KW-0282">Flagellum</keyword>
<dbReference type="GO" id="GO:0030694">
    <property type="term" value="C:bacterial-type flagellum basal body, rod"/>
    <property type="evidence" value="ECO:0007669"/>
    <property type="project" value="UniProtKB-UniRule"/>
</dbReference>
<evidence type="ECO:0000256" key="5">
    <source>
        <dbReference type="ARBA" id="ARBA00025933"/>
    </source>
</evidence>
<evidence type="ECO:0000256" key="1">
    <source>
        <dbReference type="ARBA" id="ARBA00004117"/>
    </source>
</evidence>
<comment type="subcellular location">
    <subcellularLocation>
        <location evidence="1 6">Bacterial flagellum basal body</location>
    </subcellularLocation>
</comment>
<dbReference type="eggNOG" id="COG1558">
    <property type="taxonomic scope" value="Bacteria"/>
</dbReference>
<organism evidence="9">
    <name type="scientific">Chelativorans sp. (strain BNC1)</name>
    <dbReference type="NCBI Taxonomy" id="266779"/>
    <lineage>
        <taxon>Bacteria</taxon>
        <taxon>Pseudomonadati</taxon>
        <taxon>Pseudomonadota</taxon>
        <taxon>Alphaproteobacteria</taxon>
        <taxon>Hyphomicrobiales</taxon>
        <taxon>Phyllobacteriaceae</taxon>
        <taxon>Chelativorans</taxon>
    </lineage>
</organism>
<dbReference type="Pfam" id="PF06429">
    <property type="entry name" value="Flg_bbr_C"/>
    <property type="match status" value="1"/>
</dbReference>
<name>Q11LM4_CHESB</name>
<feature type="domain" description="Flagellar basal-body/hook protein C-terminal" evidence="8">
    <location>
        <begin position="91"/>
        <end position="134"/>
    </location>
</feature>
<dbReference type="HOGENOM" id="CLU_123272_2_0_5"/>
<keyword evidence="9" id="KW-0966">Cell projection</keyword>
<dbReference type="PANTHER" id="PTHR30435:SF2">
    <property type="entry name" value="FLAGELLAR BASAL-BODY ROD PROTEIN FLGC"/>
    <property type="match status" value="1"/>
</dbReference>
<dbReference type="OrthoDB" id="9813951at2"/>
<comment type="similarity">
    <text evidence="2">Belongs to the flagella basal body rod proteins family.</text>
</comment>
<dbReference type="AlphaFoldDB" id="Q11LM4"/>
<evidence type="ECO:0000259" key="8">
    <source>
        <dbReference type="Pfam" id="PF06429"/>
    </source>
</evidence>
<feature type="domain" description="Flagellar basal body rod protein N-terminal" evidence="7">
    <location>
        <begin position="10"/>
        <end position="32"/>
    </location>
</feature>
<dbReference type="InterPro" id="IPR010930">
    <property type="entry name" value="Flg_bb/hook_C_dom"/>
</dbReference>
<comment type="subunit">
    <text evidence="5 6">The basal body constitutes a major portion of the flagellar organelle and consists of four rings (L,P,S, and M) mounted on a central rod. The rod consists of about 26 subunits of FlgG in the distal portion, and FlgB, FlgC and FlgF are thought to build up the proximal portion of the rod with about 6 subunits each.</text>
</comment>
<evidence type="ECO:0000256" key="2">
    <source>
        <dbReference type="ARBA" id="ARBA00009677"/>
    </source>
</evidence>
<evidence type="ECO:0000313" key="9">
    <source>
        <dbReference type="EMBL" id="ABG61701.1"/>
    </source>
</evidence>
<dbReference type="EMBL" id="CP000390">
    <property type="protein sequence ID" value="ABG61701.1"/>
    <property type="molecule type" value="Genomic_DNA"/>
</dbReference>
<reference evidence="9" key="1">
    <citation type="submission" date="2006-06" db="EMBL/GenBank/DDBJ databases">
        <title>Complete sequence of chromosome of Chelativorans sp. BNC1.</title>
        <authorList>
            <consortium name="US DOE Joint Genome Institute"/>
            <person name="Copeland A."/>
            <person name="Lucas S."/>
            <person name="Lapidus A."/>
            <person name="Barry K."/>
            <person name="Detter J.C."/>
            <person name="Glavina del Rio T."/>
            <person name="Hammon N."/>
            <person name="Israni S."/>
            <person name="Dalin E."/>
            <person name="Tice H."/>
            <person name="Pitluck S."/>
            <person name="Chertkov O."/>
            <person name="Brettin T."/>
            <person name="Bruce D."/>
            <person name="Han C."/>
            <person name="Tapia R."/>
            <person name="Gilna P."/>
            <person name="Schmutz J."/>
            <person name="Larimer F."/>
            <person name="Land M."/>
            <person name="Hauser L."/>
            <person name="Kyrpides N."/>
            <person name="Mikhailova N."/>
            <person name="Richardson P."/>
        </authorList>
    </citation>
    <scope>NUCLEOTIDE SEQUENCE</scope>
    <source>
        <strain evidence="9">BNC1</strain>
    </source>
</reference>
<evidence type="ECO:0000259" key="7">
    <source>
        <dbReference type="Pfam" id="PF00460"/>
    </source>
</evidence>
<dbReference type="KEGG" id="mes:Meso_0297"/>
<dbReference type="InterPro" id="IPR006299">
    <property type="entry name" value="FlgC"/>
</dbReference>
<dbReference type="InterPro" id="IPR001444">
    <property type="entry name" value="Flag_bb_rod_N"/>
</dbReference>
<accession>Q11LM4</accession>
<dbReference type="GO" id="GO:0071978">
    <property type="term" value="P:bacterial-type flagellum-dependent swarming motility"/>
    <property type="evidence" value="ECO:0007669"/>
    <property type="project" value="TreeGrafter"/>
</dbReference>
<sequence length="139" mass="14992">MDPLSTAVKIAGSGLAAQSERMRVVSENLANAQSTSEVPGGDPYRRKTISFAAELGRGNGGAMVEVSAIARDPAEFPVEYMPGHEAADEFGYVKMPNVNMLVEMADMREANRGYEANLQVVKQARELISMTIDLLRSNG</sequence>
<evidence type="ECO:0000256" key="4">
    <source>
        <dbReference type="ARBA" id="ARBA00023143"/>
    </source>
</evidence>
<dbReference type="STRING" id="266779.Meso_0297"/>
<evidence type="ECO:0000256" key="3">
    <source>
        <dbReference type="ARBA" id="ARBA00017941"/>
    </source>
</evidence>
<proteinExistence type="inferred from homology"/>
<keyword evidence="9" id="KW-0969">Cilium</keyword>
<dbReference type="PANTHER" id="PTHR30435">
    <property type="entry name" value="FLAGELLAR PROTEIN"/>
    <property type="match status" value="1"/>
</dbReference>
<evidence type="ECO:0000256" key="6">
    <source>
        <dbReference type="RuleBase" id="RU362062"/>
    </source>
</evidence>
<dbReference type="Pfam" id="PF00460">
    <property type="entry name" value="Flg_bb_rod"/>
    <property type="match status" value="1"/>
</dbReference>
<keyword evidence="4 6" id="KW-0975">Bacterial flagellum</keyword>
<gene>
    <name evidence="9" type="ordered locus">Meso_0297</name>
</gene>
<protein>
    <recommendedName>
        <fullName evidence="3 6">Flagellar basal-body rod protein FlgC</fullName>
    </recommendedName>
</protein>